<feature type="domain" description="Aminoglycoside phosphotransferase" evidence="2">
    <location>
        <begin position="422"/>
        <end position="662"/>
    </location>
</feature>
<gene>
    <name evidence="3" type="ORF">GCM10011579_025860</name>
</gene>
<dbReference type="PANTHER" id="PTHR40086">
    <property type="entry name" value="PHOSPHOTRANSFERASE YTMP-RELATED"/>
    <property type="match status" value="1"/>
</dbReference>
<dbReference type="PANTHER" id="PTHR40086:SF1">
    <property type="entry name" value="CELL CYCLE REGULATOR CCRZ"/>
    <property type="match status" value="1"/>
</dbReference>
<accession>A0A918D2T9</accession>
<dbReference type="InterPro" id="IPR011009">
    <property type="entry name" value="Kinase-like_dom_sf"/>
</dbReference>
<sequence>MGAPPFPRISLGDSDGGDAYDAFIREALRNGEASAGHHNRNYVYPLTERMARLVGLEPGTPVTVRIRRTEALPVVIRTWQDEAEFLGAIAGVLPHAPVCLFKRGDAAVQSYVKGVPLAGICPDGKPVDGVLIKAMTDLLARMSRVRRESLPRLPDCWPRNARDSQGFLRTLAMLAERQIRQTNWTDFGGLFAALGISGDAMIEVARRVPAMARRPYSLLHADLHRGNVIVSYDGNPPLVCVDWELATYGDPLHDLATHLVRMRYPDFQWEEVIDAWACSVDEECPAAANGLTKDLRHYVDFERAQSVFPDVMRAAKTLDGSPDQTALDTATAAVRRALEAAAEPLRLPHVPDEVEIERTLLRWQAGGRARAGDARPVPVLNWEPDRRIPERPDFPHSAVLGALIAEAVVPAHRVLKGTAHVNSVVHVRDIDFPVVVRRRLASDRCTESRFLNEHAVLRAVERSGLPVQAPRVLAVGESFHTGPRRSEPFAIHTYVGSHDSDRPPNHPVQGLLPHEADALVDQLCALTELDYLELDPMAADLQFCFYDWLIGQLVDLVRRLPEESLQLARELGLPDPEKLHRILSRHPLTSRQPALLHGDLNPWNLVRREDRFALTLIDWERAMVGDPLYDLVRHMHLTPTVPEIRDRMFERWASKLPGVYTRDWERDWRVYRWIEVVRSAYVDLDRLLARGADLNAPNVSRAVDSYKATLEAATTSLGLPDRPTANPYLARALPRGDHGAT</sequence>
<name>A0A918D2T9_9ACTN</name>
<feature type="region of interest" description="Disordered" evidence="1">
    <location>
        <begin position="722"/>
        <end position="741"/>
    </location>
</feature>
<dbReference type="Gene3D" id="3.90.1200.10">
    <property type="match status" value="2"/>
</dbReference>
<evidence type="ECO:0000313" key="4">
    <source>
        <dbReference type="Proteomes" id="UP000600365"/>
    </source>
</evidence>
<evidence type="ECO:0000313" key="3">
    <source>
        <dbReference type="EMBL" id="GGN60541.1"/>
    </source>
</evidence>
<reference evidence="3 4" key="1">
    <citation type="journal article" date="2014" name="Int. J. Syst. Evol. Microbiol.">
        <title>Complete genome sequence of Corynebacterium casei LMG S-19264T (=DSM 44701T), isolated from a smear-ripened cheese.</title>
        <authorList>
            <consortium name="US DOE Joint Genome Institute (JGI-PGF)"/>
            <person name="Walter F."/>
            <person name="Albersmeier A."/>
            <person name="Kalinowski J."/>
            <person name="Ruckert C."/>
        </authorList>
    </citation>
    <scope>NUCLEOTIDE SEQUENCE [LARGE SCALE GENOMIC DNA]</scope>
    <source>
        <strain evidence="3 4">CGMCC 4.7111</strain>
    </source>
</reference>
<organism evidence="3 4">
    <name type="scientific">Streptomyces albiflavescens</name>
    <dbReference type="NCBI Taxonomy" id="1623582"/>
    <lineage>
        <taxon>Bacteria</taxon>
        <taxon>Bacillati</taxon>
        <taxon>Actinomycetota</taxon>
        <taxon>Actinomycetes</taxon>
        <taxon>Kitasatosporales</taxon>
        <taxon>Streptomycetaceae</taxon>
        <taxon>Streptomyces</taxon>
    </lineage>
</organism>
<comment type="caution">
    <text evidence="3">The sequence shown here is derived from an EMBL/GenBank/DDBJ whole genome shotgun (WGS) entry which is preliminary data.</text>
</comment>
<evidence type="ECO:0000256" key="1">
    <source>
        <dbReference type="SAM" id="MobiDB-lite"/>
    </source>
</evidence>
<dbReference type="Proteomes" id="UP000600365">
    <property type="component" value="Unassembled WGS sequence"/>
</dbReference>
<dbReference type="RefSeq" id="WP_229702858.1">
    <property type="nucleotide sequence ID" value="NZ_BMMM01000004.1"/>
</dbReference>
<evidence type="ECO:0000259" key="2">
    <source>
        <dbReference type="Pfam" id="PF01636"/>
    </source>
</evidence>
<proteinExistence type="predicted"/>
<protein>
    <recommendedName>
        <fullName evidence="2">Aminoglycoside phosphotransferase domain-containing protein</fullName>
    </recommendedName>
</protein>
<dbReference type="InterPro" id="IPR002575">
    <property type="entry name" value="Aminoglycoside_PTrfase"/>
</dbReference>
<keyword evidence="4" id="KW-1185">Reference proteome</keyword>
<dbReference type="Pfam" id="PF01636">
    <property type="entry name" value="APH"/>
    <property type="match status" value="2"/>
</dbReference>
<dbReference type="SUPFAM" id="SSF56112">
    <property type="entry name" value="Protein kinase-like (PK-like)"/>
    <property type="match status" value="2"/>
</dbReference>
<dbReference type="InterPro" id="IPR052077">
    <property type="entry name" value="CcrZ_PhaseVar_Mediator"/>
</dbReference>
<dbReference type="EMBL" id="BMMM01000004">
    <property type="protein sequence ID" value="GGN60541.1"/>
    <property type="molecule type" value="Genomic_DNA"/>
</dbReference>
<dbReference type="AlphaFoldDB" id="A0A918D2T9"/>
<feature type="domain" description="Aminoglycoside phosphotransferase" evidence="2">
    <location>
        <begin position="61"/>
        <end position="275"/>
    </location>
</feature>